<dbReference type="EMBL" id="AJLS01000142">
    <property type="protein sequence ID" value="EKN64677.1"/>
    <property type="molecule type" value="Genomic_DNA"/>
</dbReference>
<keyword evidence="3" id="KW-1185">Reference proteome</keyword>
<protein>
    <submittedName>
        <fullName evidence="2">Uncharacterized protein</fullName>
    </submittedName>
</protein>
<dbReference type="Proteomes" id="UP000006316">
    <property type="component" value="Unassembled WGS sequence"/>
</dbReference>
<evidence type="ECO:0000256" key="1">
    <source>
        <dbReference type="SAM" id="MobiDB-lite"/>
    </source>
</evidence>
<accession>K6CWS2</accession>
<reference evidence="2 3" key="1">
    <citation type="journal article" date="2012" name="Front. Microbiol.">
        <title>Redundancy and modularity in membrane-associated dissimilatory nitrate reduction in Bacillus.</title>
        <authorList>
            <person name="Heylen K."/>
            <person name="Keltjens J."/>
        </authorList>
    </citation>
    <scope>NUCLEOTIDE SEQUENCE [LARGE SCALE GENOMIC DNA]</scope>
    <source>
        <strain evidence="3">LMG 21833T</strain>
    </source>
</reference>
<evidence type="ECO:0000313" key="3">
    <source>
        <dbReference type="Proteomes" id="UP000006316"/>
    </source>
</evidence>
<dbReference type="eggNOG" id="ENOG5030CXZ">
    <property type="taxonomic scope" value="Bacteria"/>
</dbReference>
<evidence type="ECO:0000313" key="2">
    <source>
        <dbReference type="EMBL" id="EKN64677.1"/>
    </source>
</evidence>
<dbReference type="OrthoDB" id="1798639at2"/>
<proteinExistence type="predicted"/>
<sequence>METILFFIIVGIISTIFGKSKRTQGQSPKKPIKVSGMEDIRTLFKELKNEVSLPAAPIKSEQKVEVLQKSNRTLEQEYNQVRKESESSRKALAASRLQREKMKEQTIEVSKDECEPSISMEPNAQTLVNGIIWAEILGEPRSKKPYFPKRG</sequence>
<gene>
    <name evidence="2" type="ORF">BABA_23058</name>
</gene>
<organism evidence="2 3">
    <name type="scientific">Neobacillus bataviensis LMG 21833</name>
    <dbReference type="NCBI Taxonomy" id="1117379"/>
    <lineage>
        <taxon>Bacteria</taxon>
        <taxon>Bacillati</taxon>
        <taxon>Bacillota</taxon>
        <taxon>Bacilli</taxon>
        <taxon>Bacillales</taxon>
        <taxon>Bacillaceae</taxon>
        <taxon>Neobacillus</taxon>
    </lineage>
</organism>
<comment type="caution">
    <text evidence="2">The sequence shown here is derived from an EMBL/GenBank/DDBJ whole genome shotgun (WGS) entry which is preliminary data.</text>
</comment>
<dbReference type="RefSeq" id="WP_007087603.1">
    <property type="nucleotide sequence ID" value="NZ_AJLS01000142.1"/>
</dbReference>
<dbReference type="PATRIC" id="fig|1117379.3.peg.4786"/>
<feature type="compositionally biased region" description="Basic and acidic residues" evidence="1">
    <location>
        <begin position="77"/>
        <end position="89"/>
    </location>
</feature>
<dbReference type="AlphaFoldDB" id="K6CWS2"/>
<name>K6CWS2_9BACI</name>
<feature type="region of interest" description="Disordered" evidence="1">
    <location>
        <begin position="77"/>
        <end position="97"/>
    </location>
</feature>
<dbReference type="STRING" id="1117379.BABA_23058"/>